<accession>A0ABP4LNS6</accession>
<gene>
    <name evidence="1" type="ORF">GCM10009827_051880</name>
</gene>
<protein>
    <submittedName>
        <fullName evidence="1">Uncharacterized protein</fullName>
    </submittedName>
</protein>
<evidence type="ECO:0000313" key="2">
    <source>
        <dbReference type="Proteomes" id="UP001501470"/>
    </source>
</evidence>
<name>A0ABP4LNS6_9ACTN</name>
<sequence length="149" mass="16170">MDRGYHVVMRRGLVIAAVVLTVVLGWGAFASTQPPGRHEFRATAVEAAQSAHDALESAYAAGTELRQGRVTTLYVTVLLDGGTRRTATRIDKLAHLPPPDDDMRALRDELAPMLTESMRRLGDTAAEPTEVGALPALTERLSVFLEQYG</sequence>
<organism evidence="1 2">
    <name type="scientific">Dactylosporangium maewongense</name>
    <dbReference type="NCBI Taxonomy" id="634393"/>
    <lineage>
        <taxon>Bacteria</taxon>
        <taxon>Bacillati</taxon>
        <taxon>Actinomycetota</taxon>
        <taxon>Actinomycetes</taxon>
        <taxon>Micromonosporales</taxon>
        <taxon>Micromonosporaceae</taxon>
        <taxon>Dactylosporangium</taxon>
    </lineage>
</organism>
<keyword evidence="2" id="KW-1185">Reference proteome</keyword>
<comment type="caution">
    <text evidence="1">The sequence shown here is derived from an EMBL/GenBank/DDBJ whole genome shotgun (WGS) entry which is preliminary data.</text>
</comment>
<evidence type="ECO:0000313" key="1">
    <source>
        <dbReference type="EMBL" id="GAA1528293.1"/>
    </source>
</evidence>
<proteinExistence type="predicted"/>
<reference evidence="2" key="1">
    <citation type="journal article" date="2019" name="Int. J. Syst. Evol. Microbiol.">
        <title>The Global Catalogue of Microorganisms (GCM) 10K type strain sequencing project: providing services to taxonomists for standard genome sequencing and annotation.</title>
        <authorList>
            <consortium name="The Broad Institute Genomics Platform"/>
            <consortium name="The Broad Institute Genome Sequencing Center for Infectious Disease"/>
            <person name="Wu L."/>
            <person name="Ma J."/>
        </authorList>
    </citation>
    <scope>NUCLEOTIDE SEQUENCE [LARGE SCALE GENOMIC DNA]</scope>
    <source>
        <strain evidence="2">JCM 15933</strain>
    </source>
</reference>
<dbReference type="EMBL" id="BAAAQD010000010">
    <property type="protein sequence ID" value="GAA1528293.1"/>
    <property type="molecule type" value="Genomic_DNA"/>
</dbReference>
<dbReference type="Proteomes" id="UP001501470">
    <property type="component" value="Unassembled WGS sequence"/>
</dbReference>